<name>A0A9W6MCC4_9ACTN</name>
<dbReference type="SUPFAM" id="SSF55874">
    <property type="entry name" value="ATPase domain of HSP90 chaperone/DNA topoisomerase II/histidine kinase"/>
    <property type="match status" value="1"/>
</dbReference>
<dbReference type="Pfam" id="PF13581">
    <property type="entry name" value="HATPase_c_2"/>
    <property type="match status" value="1"/>
</dbReference>
<dbReference type="EMBL" id="BSEV01000003">
    <property type="protein sequence ID" value="GLK08695.1"/>
    <property type="molecule type" value="Genomic_DNA"/>
</dbReference>
<dbReference type="InterPro" id="IPR003594">
    <property type="entry name" value="HATPase_dom"/>
</dbReference>
<dbReference type="Gene3D" id="3.30.565.10">
    <property type="entry name" value="Histidine kinase-like ATPase, C-terminal domain"/>
    <property type="match status" value="1"/>
</dbReference>
<gene>
    <name evidence="3" type="ORF">GCM10017600_21000</name>
</gene>
<keyword evidence="4" id="KW-1185">Reference proteome</keyword>
<dbReference type="PANTHER" id="PTHR35526">
    <property type="entry name" value="ANTI-SIGMA-F FACTOR RSBW-RELATED"/>
    <property type="match status" value="1"/>
</dbReference>
<accession>A0A9W6MCC4</accession>
<reference evidence="3" key="2">
    <citation type="submission" date="2023-01" db="EMBL/GenBank/DDBJ databases">
        <authorList>
            <person name="Sun Q."/>
            <person name="Evtushenko L."/>
        </authorList>
    </citation>
    <scope>NUCLEOTIDE SEQUENCE</scope>
    <source>
        <strain evidence="3">VKM Ac-2007</strain>
    </source>
</reference>
<keyword evidence="1" id="KW-0808">Transferase</keyword>
<evidence type="ECO:0000313" key="3">
    <source>
        <dbReference type="EMBL" id="GLK08695.1"/>
    </source>
</evidence>
<dbReference type="AlphaFoldDB" id="A0A9W6MCC4"/>
<keyword evidence="1" id="KW-0723">Serine/threonine-protein kinase</keyword>
<organism evidence="3 4">
    <name type="scientific">Streptosporangium carneum</name>
    <dbReference type="NCBI Taxonomy" id="47481"/>
    <lineage>
        <taxon>Bacteria</taxon>
        <taxon>Bacillati</taxon>
        <taxon>Actinomycetota</taxon>
        <taxon>Actinomycetes</taxon>
        <taxon>Streptosporangiales</taxon>
        <taxon>Streptosporangiaceae</taxon>
        <taxon>Streptosporangium</taxon>
    </lineage>
</organism>
<reference evidence="3" key="1">
    <citation type="journal article" date="2014" name="Int. J. Syst. Evol. Microbiol.">
        <title>Complete genome sequence of Corynebacterium casei LMG S-19264T (=DSM 44701T), isolated from a smear-ripened cheese.</title>
        <authorList>
            <consortium name="US DOE Joint Genome Institute (JGI-PGF)"/>
            <person name="Walter F."/>
            <person name="Albersmeier A."/>
            <person name="Kalinowski J."/>
            <person name="Ruckert C."/>
        </authorList>
    </citation>
    <scope>NUCLEOTIDE SEQUENCE</scope>
    <source>
        <strain evidence="3">VKM Ac-2007</strain>
    </source>
</reference>
<keyword evidence="1" id="KW-0418">Kinase</keyword>
<feature type="domain" description="Histidine kinase/HSP90-like ATPase" evidence="2">
    <location>
        <begin position="16"/>
        <end position="128"/>
    </location>
</feature>
<dbReference type="Proteomes" id="UP001143474">
    <property type="component" value="Unassembled WGS sequence"/>
</dbReference>
<evidence type="ECO:0000313" key="4">
    <source>
        <dbReference type="Proteomes" id="UP001143474"/>
    </source>
</evidence>
<comment type="caution">
    <text evidence="3">The sequence shown here is derived from an EMBL/GenBank/DDBJ whole genome shotgun (WGS) entry which is preliminary data.</text>
</comment>
<evidence type="ECO:0000256" key="1">
    <source>
        <dbReference type="ARBA" id="ARBA00022527"/>
    </source>
</evidence>
<dbReference type="GO" id="GO:0004674">
    <property type="term" value="F:protein serine/threonine kinase activity"/>
    <property type="evidence" value="ECO:0007669"/>
    <property type="project" value="UniProtKB-KW"/>
</dbReference>
<dbReference type="PANTHER" id="PTHR35526:SF3">
    <property type="entry name" value="ANTI-SIGMA-F FACTOR RSBW"/>
    <property type="match status" value="1"/>
</dbReference>
<dbReference type="CDD" id="cd16936">
    <property type="entry name" value="HATPase_RsbW-like"/>
    <property type="match status" value="1"/>
</dbReference>
<proteinExistence type="predicted"/>
<evidence type="ECO:0000259" key="2">
    <source>
        <dbReference type="Pfam" id="PF13581"/>
    </source>
</evidence>
<dbReference type="InterPro" id="IPR036890">
    <property type="entry name" value="HATPase_C_sf"/>
</dbReference>
<sequence>MTGTLGVISLPGLECSVSTARRYVADLLMKAGYIEVDDAVLLVSEAVTNAVAHTDSGKPGGVVTVEVTETDPSMVCIEVIDDGSPGVPVPRRPADDSLGGRGLWLVDEIAESWGFRPVERGRSAVWMQIVASRSIEEV</sequence>
<dbReference type="InterPro" id="IPR050267">
    <property type="entry name" value="Anti-sigma-factor_SerPK"/>
</dbReference>
<protein>
    <recommendedName>
        <fullName evidence="2">Histidine kinase/HSP90-like ATPase domain-containing protein</fullName>
    </recommendedName>
</protein>
<dbReference type="RefSeq" id="WP_271217189.1">
    <property type="nucleotide sequence ID" value="NZ_BAAAVD010000003.1"/>
</dbReference>